<feature type="region of interest" description="Disordered" evidence="7">
    <location>
        <begin position="340"/>
        <end position="409"/>
    </location>
</feature>
<dbReference type="SUPFAM" id="SSF47576">
    <property type="entry name" value="Calponin-homology domain, CH-domain"/>
    <property type="match status" value="1"/>
</dbReference>
<dbReference type="PANTHER" id="PTHR21595:SF0">
    <property type="entry name" value="PATRONIN"/>
    <property type="match status" value="1"/>
</dbReference>
<dbReference type="InterPro" id="IPR032940">
    <property type="entry name" value="CAMSAP"/>
</dbReference>
<comment type="domain">
    <text evidence="6">The CKK domain binds microtubules.</text>
</comment>
<dbReference type="GO" id="GO:0031175">
    <property type="term" value="P:neuron projection development"/>
    <property type="evidence" value="ECO:0007669"/>
    <property type="project" value="InterPro"/>
</dbReference>
<dbReference type="GO" id="GO:0036449">
    <property type="term" value="C:microtubule minus-end"/>
    <property type="evidence" value="ECO:0007669"/>
    <property type="project" value="TreeGrafter"/>
</dbReference>
<dbReference type="InterPro" id="IPR036872">
    <property type="entry name" value="CH_dom_sf"/>
</dbReference>
<dbReference type="PROSITE" id="PS50021">
    <property type="entry name" value="CH"/>
    <property type="match status" value="1"/>
</dbReference>
<dbReference type="AlphaFoldDB" id="A0A1B0CY09"/>
<evidence type="ECO:0000256" key="5">
    <source>
        <dbReference type="ARBA" id="ARBA00023212"/>
    </source>
</evidence>
<evidence type="ECO:0000256" key="6">
    <source>
        <dbReference type="PROSITE-ProRule" id="PRU00841"/>
    </source>
</evidence>
<dbReference type="GO" id="GO:0005516">
    <property type="term" value="F:calmodulin binding"/>
    <property type="evidence" value="ECO:0007669"/>
    <property type="project" value="InterPro"/>
</dbReference>
<dbReference type="Pfam" id="PF17095">
    <property type="entry name" value="CAMSAP_CC1"/>
    <property type="match status" value="1"/>
</dbReference>
<organism evidence="10 11">
    <name type="scientific">Lutzomyia longipalpis</name>
    <name type="common">Sand fly</name>
    <dbReference type="NCBI Taxonomy" id="7200"/>
    <lineage>
        <taxon>Eukaryota</taxon>
        <taxon>Metazoa</taxon>
        <taxon>Ecdysozoa</taxon>
        <taxon>Arthropoda</taxon>
        <taxon>Hexapoda</taxon>
        <taxon>Insecta</taxon>
        <taxon>Pterygota</taxon>
        <taxon>Neoptera</taxon>
        <taxon>Endopterygota</taxon>
        <taxon>Diptera</taxon>
        <taxon>Nematocera</taxon>
        <taxon>Psychodoidea</taxon>
        <taxon>Psychodidae</taxon>
        <taxon>Lutzomyia</taxon>
        <taxon>Lutzomyia</taxon>
    </lineage>
</organism>
<comment type="similarity">
    <text evidence="6">Belongs to the CAMSAP1 family.</text>
</comment>
<evidence type="ECO:0000256" key="2">
    <source>
        <dbReference type="ARBA" id="ARBA00022490"/>
    </source>
</evidence>
<dbReference type="GO" id="GO:0007026">
    <property type="term" value="P:negative regulation of microtubule depolymerization"/>
    <property type="evidence" value="ECO:0007669"/>
    <property type="project" value="TreeGrafter"/>
</dbReference>
<dbReference type="FunFam" id="3.10.20.360:FF:000002">
    <property type="entry name" value="Patronin, isoform M"/>
    <property type="match status" value="1"/>
</dbReference>
<dbReference type="InterPro" id="IPR058042">
    <property type="entry name" value="CAMSAP_N"/>
</dbReference>
<dbReference type="SUPFAM" id="SSF50346">
    <property type="entry name" value="PRC-barrel domain"/>
    <property type="match status" value="1"/>
</dbReference>
<sequence>MDKNFDGDSVLNVQTKQKASVKWLLSKAYNNQVPVILKEPFYRDNSGIEQLKPQIITGLGNASLYCQTLSNLYSDPNYQNLNHGTILQILIRKCVLQPENSETPLTETILIQTNPLKTKAHMALIEALMALYVKEVGTFERISSAVLRITGRSLPSEGQPGYQDPLLAWVGHVCGALKVRIDAESGNQRVPELEQWFGKVPFLVDYNDLSDGVCLAFLISYYCPKLVPWHTIRVNYIPTVEDCIYNMHIVSSFCQQHLPYSVYHMIPEDIAYIKGTMKQNLQVFVADLFNLFEIHLVNCITHPDFGSRIALSPPLARQSSKTDTDSLDSAYVVHRSRPVPTLTSIHHEASPPPPSSADRMSSHGHGGEERHSMDHAVAAGRPSNWDEHRKQSFAGRRSRRNSLSDDSQLTIENFGGSQEHLNNFFRAEREQQQHRASPGSSIGEPAVPVRCSLQDARGTFQLGYDADDVAPAPVVREEIRRSNSVKATPTERIVYKDIQFSPETRFAVQKNKINSFFINNAAAENNGGTTTTWQQQKTQWQQMEESRNDGPADDGIDDRKLSSIRSLMEEKRRHIETEKRKMEMSLSQQHKKLGEVAYIQTQFRKENSAPVRPACSPPPPPLPVVAPPVSNVPNDDMMAPQNISFLGDEEEHEENHVMRHRSPREPFTLVQAREKPEEFYLTKVNVSNGNQTYRLPTPGRTSITSQTFADHRQQQQQQQHQQHQQQQVEKSGQETGFFIGFDTNQPIKPKPMLRTSHPELRRAERVPQPRQSPQTPPQPAQRRDVEMRKQHVEQRFAEEPQITPSSAPVLHRESPNVSRKGESLLLALDDSPRTDTSVLDEMERKKEKIMLLSLKRREQQEEVKARKELEAMRRREREAEKEAEKARKKEEMASRRQHIFEAYKLKKSLEEAEREGKSLDKAELFLATKQKSVAKRTTQMARPRPKTIHIESGSIDMNHIHGRPRKEHSMDIDSGTGSSSSMKRDFSRDQDSAGKSSLGKQSPVSRTSSSVSSGVASFRGRKSNSLMNLSDSSGNLYRPVAPRRAQSPMGRHITSPSGPGSLPPGLVTKRRGFDDGASDISSTPSSILEYSGPKLYKQPTAKSNRGIILNAVEYCVFPGTVNRDAKQKLLEKIARSEAKHFLILFRDAGCQFRALYSFYPESDSIIKLCGTGPSQVDDVMFDKFYKYNSGSKSFSQIHTKHLTVTIDAFTIHNALWMGKKVNLLNKKDMVLVV</sequence>
<feature type="domain" description="CKK" evidence="9">
    <location>
        <begin position="1092"/>
        <end position="1226"/>
    </location>
</feature>
<feature type="compositionally biased region" description="Low complexity" evidence="7">
    <location>
        <begin position="1055"/>
        <end position="1066"/>
    </location>
</feature>
<comment type="subcellular location">
    <subcellularLocation>
        <location evidence="1">Cytoplasm</location>
        <location evidence="1">Cytoskeleton</location>
    </subcellularLocation>
</comment>
<evidence type="ECO:0000259" key="8">
    <source>
        <dbReference type="PROSITE" id="PS50021"/>
    </source>
</evidence>
<dbReference type="VEuPathDB" id="VectorBase:LLOJ010007"/>
<evidence type="ECO:0008006" key="12">
    <source>
        <dbReference type="Google" id="ProtNLM"/>
    </source>
</evidence>
<feature type="compositionally biased region" description="Basic and acidic residues" evidence="7">
    <location>
        <begin position="365"/>
        <end position="374"/>
    </location>
</feature>
<dbReference type="InterPro" id="IPR014797">
    <property type="entry name" value="CKK_CAMSAP"/>
</dbReference>
<evidence type="ECO:0000313" key="11">
    <source>
        <dbReference type="Proteomes" id="UP000092461"/>
    </source>
</evidence>
<dbReference type="InterPro" id="IPR031372">
    <property type="entry name" value="CAMSAP_CC1"/>
</dbReference>
<feature type="region of interest" description="Disordered" evidence="7">
    <location>
        <begin position="527"/>
        <end position="558"/>
    </location>
</feature>
<dbReference type="GO" id="GO:0051011">
    <property type="term" value="F:microtubule minus-end binding"/>
    <property type="evidence" value="ECO:0007669"/>
    <property type="project" value="TreeGrafter"/>
</dbReference>
<dbReference type="PANTHER" id="PTHR21595">
    <property type="entry name" value="PATRONIN"/>
    <property type="match status" value="1"/>
</dbReference>
<feature type="compositionally biased region" description="Basic and acidic residues" evidence="7">
    <location>
        <begin position="982"/>
        <end position="992"/>
    </location>
</feature>
<dbReference type="InterPro" id="IPR001715">
    <property type="entry name" value="CH_dom"/>
</dbReference>
<keyword evidence="4" id="KW-0175">Coiled coil</keyword>
<dbReference type="InterPro" id="IPR022613">
    <property type="entry name" value="CH_CAMSAP_2"/>
</dbReference>
<dbReference type="Gene3D" id="3.10.20.360">
    <property type="entry name" value="CKK domain"/>
    <property type="match status" value="1"/>
</dbReference>
<accession>A0A1B0CY09</accession>
<feature type="region of interest" description="Disordered" evidence="7">
    <location>
        <begin position="933"/>
        <end position="1085"/>
    </location>
</feature>
<feature type="compositionally biased region" description="Polar residues" evidence="7">
    <location>
        <begin position="689"/>
        <end position="708"/>
    </location>
</feature>
<dbReference type="InterPro" id="IPR011033">
    <property type="entry name" value="PRC_barrel-like_sf"/>
</dbReference>
<feature type="compositionally biased region" description="Low complexity" evidence="7">
    <location>
        <begin position="1002"/>
        <end position="1017"/>
    </location>
</feature>
<feature type="compositionally biased region" description="Low complexity" evidence="7">
    <location>
        <begin position="527"/>
        <end position="542"/>
    </location>
</feature>
<evidence type="ECO:0000256" key="7">
    <source>
        <dbReference type="SAM" id="MobiDB-lite"/>
    </source>
</evidence>
<dbReference type="GO" id="GO:0031122">
    <property type="term" value="P:cytoplasmic microtubule organization"/>
    <property type="evidence" value="ECO:0007669"/>
    <property type="project" value="TreeGrafter"/>
</dbReference>
<dbReference type="Pfam" id="PF25532">
    <property type="entry name" value="CH_CAMSAP2_N"/>
    <property type="match status" value="1"/>
</dbReference>
<dbReference type="GO" id="GO:0030507">
    <property type="term" value="F:spectrin binding"/>
    <property type="evidence" value="ECO:0007669"/>
    <property type="project" value="InterPro"/>
</dbReference>
<dbReference type="Pfam" id="PF11971">
    <property type="entry name" value="CAMSAP_CH"/>
    <property type="match status" value="1"/>
</dbReference>
<feature type="region of interest" description="Disordered" evidence="7">
    <location>
        <begin position="689"/>
        <end position="731"/>
    </location>
</feature>
<reference evidence="10" key="1">
    <citation type="submission" date="2020-05" db="UniProtKB">
        <authorList>
            <consortium name="EnsemblMetazoa"/>
        </authorList>
    </citation>
    <scope>IDENTIFICATION</scope>
    <source>
        <strain evidence="10">Jacobina</strain>
    </source>
</reference>
<keyword evidence="5" id="KW-0206">Cytoskeleton</keyword>
<evidence type="ECO:0000259" key="9">
    <source>
        <dbReference type="PROSITE" id="PS51508"/>
    </source>
</evidence>
<feature type="compositionally biased region" description="Basic and acidic residues" evidence="7">
    <location>
        <begin position="781"/>
        <end position="798"/>
    </location>
</feature>
<dbReference type="EnsemblMetazoa" id="LLOJ010007-RA">
    <property type="protein sequence ID" value="LLOJ010007-PA"/>
    <property type="gene ID" value="LLOJ010007"/>
</dbReference>
<dbReference type="EMBL" id="AJWK01035240">
    <property type="status" value="NOT_ANNOTATED_CDS"/>
    <property type="molecule type" value="Genomic_DNA"/>
</dbReference>
<dbReference type="EMBL" id="AJWK01035239">
    <property type="status" value="NOT_ANNOTATED_CDS"/>
    <property type="molecule type" value="Genomic_DNA"/>
</dbReference>
<keyword evidence="3 6" id="KW-0493">Microtubule</keyword>
<dbReference type="InterPro" id="IPR038209">
    <property type="entry name" value="CKK_dom_sf"/>
</dbReference>
<dbReference type="Proteomes" id="UP000092461">
    <property type="component" value="Unassembled WGS sequence"/>
</dbReference>
<dbReference type="VEuPathDB" id="VectorBase:LLONM1_003346"/>
<protein>
    <recommendedName>
        <fullName evidence="12">Microtubule-binding calmodulin-regulated spectrin-associated</fullName>
    </recommendedName>
</protein>
<evidence type="ECO:0000256" key="4">
    <source>
        <dbReference type="ARBA" id="ARBA00023054"/>
    </source>
</evidence>
<evidence type="ECO:0000256" key="3">
    <source>
        <dbReference type="ARBA" id="ARBA00022701"/>
    </source>
</evidence>
<feature type="region of interest" description="Disordered" evidence="7">
    <location>
        <begin position="761"/>
        <end position="817"/>
    </location>
</feature>
<keyword evidence="2" id="KW-0963">Cytoplasm</keyword>
<dbReference type="EMBL" id="AJWK01035238">
    <property type="status" value="NOT_ANNOTATED_CDS"/>
    <property type="molecule type" value="Genomic_DNA"/>
</dbReference>
<feature type="domain" description="Calponin-homology (CH)" evidence="8">
    <location>
        <begin position="160"/>
        <end position="293"/>
    </location>
</feature>
<dbReference type="PROSITE" id="PS51508">
    <property type="entry name" value="CKK"/>
    <property type="match status" value="1"/>
</dbReference>
<feature type="region of interest" description="Disordered" evidence="7">
    <location>
        <begin position="872"/>
        <end position="893"/>
    </location>
</feature>
<name>A0A1B0CY09_LUTLO</name>
<evidence type="ECO:0000256" key="1">
    <source>
        <dbReference type="ARBA" id="ARBA00004245"/>
    </source>
</evidence>
<keyword evidence="11" id="KW-1185">Reference proteome</keyword>
<dbReference type="Pfam" id="PF08683">
    <property type="entry name" value="CAMSAP_CKK"/>
    <property type="match status" value="1"/>
</dbReference>
<proteinExistence type="inferred from homology"/>
<dbReference type="SMART" id="SM01051">
    <property type="entry name" value="CAMSAP_CKK"/>
    <property type="match status" value="1"/>
</dbReference>
<evidence type="ECO:0000313" key="10">
    <source>
        <dbReference type="EnsemblMetazoa" id="LLOJ010007-PA"/>
    </source>
</evidence>
<feature type="compositionally biased region" description="Polar residues" evidence="7">
    <location>
        <begin position="1023"/>
        <end position="1035"/>
    </location>
</feature>
<feature type="compositionally biased region" description="Low complexity" evidence="7">
    <location>
        <begin position="714"/>
        <end position="727"/>
    </location>
</feature>